<evidence type="ECO:0000256" key="6">
    <source>
        <dbReference type="ARBA" id="ARBA00022840"/>
    </source>
</evidence>
<keyword evidence="5 12" id="KW-0547">Nucleotide-binding</keyword>
<evidence type="ECO:0000256" key="3">
    <source>
        <dbReference type="ARBA" id="ARBA00022692"/>
    </source>
</evidence>
<dbReference type="InterPro" id="IPR032630">
    <property type="entry name" value="P_typ_ATPase_c"/>
</dbReference>
<dbReference type="GO" id="GO:0005802">
    <property type="term" value="C:trans-Golgi network"/>
    <property type="evidence" value="ECO:0007669"/>
    <property type="project" value="TreeGrafter"/>
</dbReference>
<feature type="binding site" evidence="12">
    <location>
        <position position="156"/>
    </location>
    <ligand>
        <name>ATP</name>
        <dbReference type="ChEBI" id="CHEBI:30616"/>
    </ligand>
</feature>
<feature type="binding site" evidence="12">
    <location>
        <position position="72"/>
    </location>
    <ligand>
        <name>ATP</name>
        <dbReference type="ChEBI" id="CHEBI:30616"/>
    </ligand>
</feature>
<feature type="binding site" evidence="12">
    <location>
        <position position="155"/>
    </location>
    <ligand>
        <name>ATP</name>
        <dbReference type="ChEBI" id="CHEBI:30616"/>
    </ligand>
</feature>
<feature type="binding site" evidence="13">
    <location>
        <position position="269"/>
    </location>
    <ligand>
        <name>Mg(2+)</name>
        <dbReference type="ChEBI" id="CHEBI:18420"/>
    </ligand>
</feature>
<feature type="binding site" evidence="12">
    <location>
        <position position="154"/>
    </location>
    <ligand>
        <name>ATP</name>
        <dbReference type="ChEBI" id="CHEBI:30616"/>
    </ligand>
</feature>
<evidence type="ECO:0000256" key="9">
    <source>
        <dbReference type="ARBA" id="ARBA00022989"/>
    </source>
</evidence>
<feature type="transmembrane region" description="Helical" evidence="14">
    <location>
        <begin position="409"/>
        <end position="433"/>
    </location>
</feature>
<dbReference type="InterPro" id="IPR001757">
    <property type="entry name" value="P_typ_ATPase"/>
</dbReference>
<dbReference type="GO" id="GO:0016887">
    <property type="term" value="F:ATP hydrolysis activity"/>
    <property type="evidence" value="ECO:0007669"/>
    <property type="project" value="InterPro"/>
</dbReference>
<dbReference type="InterPro" id="IPR023298">
    <property type="entry name" value="ATPase_P-typ_TM_dom_sf"/>
</dbReference>
<feature type="transmembrane region" description="Helical" evidence="14">
    <location>
        <begin position="473"/>
        <end position="492"/>
    </location>
</feature>
<dbReference type="Pfam" id="PF13246">
    <property type="entry name" value="Cation_ATPase"/>
    <property type="match status" value="1"/>
</dbReference>
<comment type="subcellular location">
    <subcellularLocation>
        <location evidence="1 14">Membrane</location>
        <topology evidence="1 14">Multi-pass membrane protein</topology>
    </subcellularLocation>
</comment>
<evidence type="ECO:0000256" key="4">
    <source>
        <dbReference type="ARBA" id="ARBA00022723"/>
    </source>
</evidence>
<evidence type="ECO:0000256" key="2">
    <source>
        <dbReference type="ARBA" id="ARBA00008109"/>
    </source>
</evidence>
<keyword evidence="8 14" id="KW-1278">Translocase</keyword>
<accession>A0AA38M020</accession>
<evidence type="ECO:0000256" key="12">
    <source>
        <dbReference type="PIRSR" id="PIRSR606539-2"/>
    </source>
</evidence>
<dbReference type="GO" id="GO:0000287">
    <property type="term" value="F:magnesium ion binding"/>
    <property type="evidence" value="ECO:0007669"/>
    <property type="project" value="UniProtKB-UniRule"/>
</dbReference>
<evidence type="ECO:0000256" key="10">
    <source>
        <dbReference type="ARBA" id="ARBA00023136"/>
    </source>
</evidence>
<dbReference type="GO" id="GO:0045332">
    <property type="term" value="P:phospholipid translocation"/>
    <property type="evidence" value="ECO:0007669"/>
    <property type="project" value="TreeGrafter"/>
</dbReference>
<feature type="binding site" evidence="12">
    <location>
        <position position="272"/>
    </location>
    <ligand>
        <name>ATP</name>
        <dbReference type="ChEBI" id="CHEBI:30616"/>
    </ligand>
</feature>
<feature type="transmembrane region" description="Helical" evidence="14">
    <location>
        <begin position="359"/>
        <end position="379"/>
    </location>
</feature>
<keyword evidence="10 14" id="KW-0472">Membrane</keyword>
<evidence type="ECO:0000256" key="13">
    <source>
        <dbReference type="PIRSR" id="PIRSR606539-3"/>
    </source>
</evidence>
<dbReference type="SUPFAM" id="SSF56784">
    <property type="entry name" value="HAD-like"/>
    <property type="match status" value="1"/>
</dbReference>
<dbReference type="PANTHER" id="PTHR24092">
    <property type="entry name" value="PROBABLE PHOSPHOLIPID-TRANSPORTING ATPASE"/>
    <property type="match status" value="1"/>
</dbReference>
<dbReference type="InterPro" id="IPR006539">
    <property type="entry name" value="P-type_ATPase_IV"/>
</dbReference>
<dbReference type="InterPro" id="IPR036412">
    <property type="entry name" value="HAD-like_sf"/>
</dbReference>
<evidence type="ECO:0000313" key="17">
    <source>
        <dbReference type="Proteomes" id="UP001168821"/>
    </source>
</evidence>
<comment type="similarity">
    <text evidence="2 14">Belongs to the cation transport ATPase (P-type) (TC 3.A.3) family. Type IV subfamily.</text>
</comment>
<dbReference type="NCBIfam" id="TIGR01494">
    <property type="entry name" value="ATPase_P-type"/>
    <property type="match status" value="1"/>
</dbReference>
<dbReference type="Proteomes" id="UP001168821">
    <property type="component" value="Unassembled WGS sequence"/>
</dbReference>
<feature type="binding site" evidence="12">
    <location>
        <position position="249"/>
    </location>
    <ligand>
        <name>ATP</name>
        <dbReference type="ChEBI" id="CHEBI:30616"/>
    </ligand>
</feature>
<evidence type="ECO:0000259" key="15">
    <source>
        <dbReference type="Pfam" id="PF16212"/>
    </source>
</evidence>
<dbReference type="Pfam" id="PF16212">
    <property type="entry name" value="PhoLip_ATPase_C"/>
    <property type="match status" value="1"/>
</dbReference>
<gene>
    <name evidence="16" type="ORF">Zmor_022074</name>
</gene>
<evidence type="ECO:0000256" key="11">
    <source>
        <dbReference type="ARBA" id="ARBA00034036"/>
    </source>
</evidence>
<protein>
    <recommendedName>
        <fullName evidence="14">Phospholipid-transporting ATPase</fullName>
        <ecNumber evidence="14">7.6.2.1</ecNumber>
    </recommendedName>
</protein>
<comment type="caution">
    <text evidence="14">Lacks conserved residue(s) required for the propagation of feature annotation.</text>
</comment>
<dbReference type="GO" id="GO:0005524">
    <property type="term" value="F:ATP binding"/>
    <property type="evidence" value="ECO:0007669"/>
    <property type="project" value="UniProtKB-UniRule"/>
</dbReference>
<feature type="binding site" evidence="12">
    <location>
        <position position="39"/>
    </location>
    <ligand>
        <name>ATP</name>
        <dbReference type="ChEBI" id="CHEBI:30616"/>
    </ligand>
</feature>
<comment type="cofactor">
    <cofactor evidence="13">
        <name>Mg(2+)</name>
        <dbReference type="ChEBI" id="CHEBI:18420"/>
    </cofactor>
</comment>
<keyword evidence="6 12" id="KW-0067">ATP-binding</keyword>
<feature type="binding site" evidence="12">
    <location>
        <position position="243"/>
    </location>
    <ligand>
        <name>ATP</name>
        <dbReference type="ChEBI" id="CHEBI:30616"/>
    </ligand>
</feature>
<comment type="caution">
    <text evidence="16">The sequence shown here is derived from an EMBL/GenBank/DDBJ whole genome shotgun (WGS) entry which is preliminary data.</text>
</comment>
<dbReference type="GO" id="GO:0005886">
    <property type="term" value="C:plasma membrane"/>
    <property type="evidence" value="ECO:0007669"/>
    <property type="project" value="TreeGrafter"/>
</dbReference>
<dbReference type="PANTHER" id="PTHR24092:SF190">
    <property type="entry name" value="PHOSPHOLIPID-TRANSPORTING ATPASE"/>
    <property type="match status" value="1"/>
</dbReference>
<feature type="domain" description="P-type ATPase C-terminal" evidence="15">
    <location>
        <begin position="295"/>
        <end position="490"/>
    </location>
</feature>
<organism evidence="16 17">
    <name type="scientific">Zophobas morio</name>
    <dbReference type="NCBI Taxonomy" id="2755281"/>
    <lineage>
        <taxon>Eukaryota</taxon>
        <taxon>Metazoa</taxon>
        <taxon>Ecdysozoa</taxon>
        <taxon>Arthropoda</taxon>
        <taxon>Hexapoda</taxon>
        <taxon>Insecta</taxon>
        <taxon>Pterygota</taxon>
        <taxon>Neoptera</taxon>
        <taxon>Endopterygota</taxon>
        <taxon>Coleoptera</taxon>
        <taxon>Polyphaga</taxon>
        <taxon>Cucujiformia</taxon>
        <taxon>Tenebrionidae</taxon>
        <taxon>Zophobas</taxon>
    </lineage>
</organism>
<reference evidence="16" key="1">
    <citation type="journal article" date="2023" name="G3 (Bethesda)">
        <title>Whole genome assemblies of Zophobas morio and Tenebrio molitor.</title>
        <authorList>
            <person name="Kaur S."/>
            <person name="Stinson S.A."/>
            <person name="diCenzo G.C."/>
        </authorList>
    </citation>
    <scope>NUCLEOTIDE SEQUENCE</scope>
    <source>
        <strain evidence="16">QUZm001</strain>
    </source>
</reference>
<keyword evidence="17" id="KW-1185">Reference proteome</keyword>
<dbReference type="NCBIfam" id="TIGR01652">
    <property type="entry name" value="ATPase-Plipid"/>
    <property type="match status" value="1"/>
</dbReference>
<sequence>VQGKEEEYVVLSTLEFSSERKRMSVIVRCPDNRIRLLTKGADNVILPLCVSDSQVLKETNAHLEQYATDGLRILTLAERVLAESEFNAWFERQQKATLELHDRTKYCSLEEINNKIEHNLELLGLTAIEDRLQEGVPDTIANLRKADLHVWVLTGDKQETAINIGFACQLLRNDQHIFVLSGNAKGRVLETIYGVQQQFEQLSEDCEKALVIDGVCLSCALEDNIKLELLEVAKACKAVICCRVTPLQKAMVVELVKENCDAITLAIGDGANDVSMIQAAHIGVGISGLEGRQAVLAADYSIAQFRFLERLLLVHGRLSYMRMSKFLRYFFYKNFAFTLVQFWYQIYTGWSGATIYDPWFVTLYNIVFTSMPVMAVAVFEKDTGTKYSLANPDIYCVGQGNLLFNKAMFFNYCFLLGFFHSILLFFLPFGAAADLVLPDGKMAGFNWFSALVSASLVIVVTCTLALDILGWTVVNHCVVWISLLSWFIFGWHRGTGVGMVYRNLTLTEGEGKAPYIRTGKPLRSSVTGIKEAI</sequence>
<dbReference type="Gene3D" id="3.40.50.1000">
    <property type="entry name" value="HAD superfamily/HAD-like"/>
    <property type="match status" value="1"/>
</dbReference>
<evidence type="ECO:0000256" key="14">
    <source>
        <dbReference type="RuleBase" id="RU362033"/>
    </source>
</evidence>
<evidence type="ECO:0000256" key="1">
    <source>
        <dbReference type="ARBA" id="ARBA00004141"/>
    </source>
</evidence>
<feature type="transmembrane region" description="Helical" evidence="14">
    <location>
        <begin position="326"/>
        <end position="347"/>
    </location>
</feature>
<dbReference type="GO" id="GO:0140326">
    <property type="term" value="F:ATPase-coupled intramembrane lipid transporter activity"/>
    <property type="evidence" value="ECO:0007669"/>
    <property type="project" value="UniProtKB-EC"/>
</dbReference>
<feature type="non-terminal residue" evidence="16">
    <location>
        <position position="533"/>
    </location>
</feature>
<keyword evidence="3 14" id="KW-0812">Transmembrane</keyword>
<proteinExistence type="inferred from homology"/>
<feature type="binding site" evidence="12">
    <location>
        <position position="273"/>
    </location>
    <ligand>
        <name>ATP</name>
        <dbReference type="ChEBI" id="CHEBI:30616"/>
    </ligand>
</feature>
<dbReference type="EC" id="7.6.2.1" evidence="14"/>
<keyword evidence="9 14" id="KW-1133">Transmembrane helix</keyword>
<evidence type="ECO:0000256" key="7">
    <source>
        <dbReference type="ARBA" id="ARBA00022842"/>
    </source>
</evidence>
<dbReference type="SUPFAM" id="SSF81660">
    <property type="entry name" value="Metal cation-transporting ATPase, ATP-binding domain N"/>
    <property type="match status" value="1"/>
</dbReference>
<feature type="binding site" evidence="13">
    <location>
        <position position="273"/>
    </location>
    <ligand>
        <name>Mg(2+)</name>
        <dbReference type="ChEBI" id="CHEBI:18420"/>
    </ligand>
</feature>
<dbReference type="GO" id="GO:0007030">
    <property type="term" value="P:Golgi organization"/>
    <property type="evidence" value="ECO:0007669"/>
    <property type="project" value="TreeGrafter"/>
</dbReference>
<keyword evidence="4 13" id="KW-0479">Metal-binding</keyword>
<evidence type="ECO:0000256" key="5">
    <source>
        <dbReference type="ARBA" id="ARBA00022741"/>
    </source>
</evidence>
<dbReference type="InterPro" id="IPR023214">
    <property type="entry name" value="HAD_sf"/>
</dbReference>
<keyword evidence="7 13" id="KW-0460">Magnesium</keyword>
<dbReference type="SUPFAM" id="SSF81665">
    <property type="entry name" value="Calcium ATPase, transmembrane domain M"/>
    <property type="match status" value="1"/>
</dbReference>
<name>A0AA38M020_9CUCU</name>
<evidence type="ECO:0000256" key="8">
    <source>
        <dbReference type="ARBA" id="ARBA00022967"/>
    </source>
</evidence>
<evidence type="ECO:0000313" key="16">
    <source>
        <dbReference type="EMBL" id="KAJ3632124.1"/>
    </source>
</evidence>
<dbReference type="Gene3D" id="3.40.1110.10">
    <property type="entry name" value="Calcium-transporting ATPase, cytoplasmic domain N"/>
    <property type="match status" value="1"/>
</dbReference>
<comment type="catalytic activity">
    <reaction evidence="11 14">
        <text>ATP + H2O + phospholipidSide 1 = ADP + phosphate + phospholipidSide 2.</text>
        <dbReference type="EC" id="7.6.2.1"/>
    </reaction>
</comment>
<feature type="transmembrane region" description="Helical" evidence="14">
    <location>
        <begin position="445"/>
        <end position="466"/>
    </location>
</feature>
<feature type="binding site" evidence="12">
    <location>
        <position position="16"/>
    </location>
    <ligand>
        <name>ATP</name>
        <dbReference type="ChEBI" id="CHEBI:30616"/>
    </ligand>
</feature>
<dbReference type="FunFam" id="3.40.50.1000:FF:000014">
    <property type="entry name" value="Phospholipid-transporting ATPase"/>
    <property type="match status" value="1"/>
</dbReference>
<dbReference type="EMBL" id="JALNTZ010000621">
    <property type="protein sequence ID" value="KAJ3632124.1"/>
    <property type="molecule type" value="Genomic_DNA"/>
</dbReference>
<dbReference type="InterPro" id="IPR023299">
    <property type="entry name" value="ATPase_P-typ_cyto_dom_N"/>
</dbReference>
<dbReference type="AlphaFoldDB" id="A0AA38M020"/>